<sequence length="135" mass="14367">MPRDKKRSRLEKLQNSWAKATPAERYDFLSWISGAVDDGAEASDPTAAAGSAGGPIASGRYLLPPAVQRIRAVMAERGLTPSDVMAEMGFGRSGQPLKRAMDDGASLRLAVVAALERWLLANSAAPLPPPITEPR</sequence>
<evidence type="ECO:0000313" key="1">
    <source>
        <dbReference type="EMBL" id="NML74937.1"/>
    </source>
</evidence>
<keyword evidence="2" id="KW-1185">Reference proteome</keyword>
<name>A0A7Y0FVZ3_9HYPH</name>
<dbReference type="AlphaFoldDB" id="A0A7Y0FVZ3"/>
<proteinExistence type="predicted"/>
<accession>A0A7Y0FVZ3</accession>
<reference evidence="1 2" key="1">
    <citation type="submission" date="2020-04" db="EMBL/GenBank/DDBJ databases">
        <title>Rhizobium sp. S-51 isolated from soil.</title>
        <authorList>
            <person name="Dahal R.H."/>
        </authorList>
    </citation>
    <scope>NUCLEOTIDE SEQUENCE [LARGE SCALE GENOMIC DNA]</scope>
    <source>
        <strain evidence="1 2">S-51</strain>
    </source>
</reference>
<organism evidence="1 2">
    <name type="scientific">Rhizobium terricola</name>
    <dbReference type="NCBI Taxonomy" id="2728849"/>
    <lineage>
        <taxon>Bacteria</taxon>
        <taxon>Pseudomonadati</taxon>
        <taxon>Pseudomonadota</taxon>
        <taxon>Alphaproteobacteria</taxon>
        <taxon>Hyphomicrobiales</taxon>
        <taxon>Rhizobiaceae</taxon>
        <taxon>Rhizobium/Agrobacterium group</taxon>
        <taxon>Rhizobium</taxon>
    </lineage>
</organism>
<dbReference type="RefSeq" id="WP_169590896.1">
    <property type="nucleotide sequence ID" value="NZ_JABBGK010000002.1"/>
</dbReference>
<comment type="caution">
    <text evidence="1">The sequence shown here is derived from an EMBL/GenBank/DDBJ whole genome shotgun (WGS) entry which is preliminary data.</text>
</comment>
<dbReference type="EMBL" id="JABBGK010000002">
    <property type="protein sequence ID" value="NML74937.1"/>
    <property type="molecule type" value="Genomic_DNA"/>
</dbReference>
<gene>
    <name evidence="1" type="ORF">HHL25_12455</name>
</gene>
<dbReference type="Proteomes" id="UP000541470">
    <property type="component" value="Unassembled WGS sequence"/>
</dbReference>
<evidence type="ECO:0000313" key="2">
    <source>
        <dbReference type="Proteomes" id="UP000541470"/>
    </source>
</evidence>
<protein>
    <submittedName>
        <fullName evidence="1">Uncharacterized protein</fullName>
    </submittedName>
</protein>